<gene>
    <name evidence="1" type="ORF">M2283_000635</name>
</gene>
<dbReference type="Pfam" id="PF07070">
    <property type="entry name" value="Spo0M"/>
    <property type="match status" value="1"/>
</dbReference>
<evidence type="ECO:0000313" key="1">
    <source>
        <dbReference type="EMBL" id="MDH6213356.1"/>
    </source>
</evidence>
<keyword evidence="2" id="KW-1185">Reference proteome</keyword>
<dbReference type="EMBL" id="JARXVH010000001">
    <property type="protein sequence ID" value="MDH6213356.1"/>
    <property type="molecule type" value="Genomic_DNA"/>
</dbReference>
<accession>A0ABT6LCL0</accession>
<protein>
    <submittedName>
        <fullName evidence="1">Sporulation-control protein spo0M</fullName>
    </submittedName>
</protein>
<evidence type="ECO:0000313" key="2">
    <source>
        <dbReference type="Proteomes" id="UP001160499"/>
    </source>
</evidence>
<dbReference type="RefSeq" id="WP_280874371.1">
    <property type="nucleotide sequence ID" value="NZ_JARXVH010000001.1"/>
</dbReference>
<dbReference type="Proteomes" id="UP001160499">
    <property type="component" value="Unassembled WGS sequence"/>
</dbReference>
<reference evidence="1 2" key="1">
    <citation type="submission" date="2023-04" db="EMBL/GenBank/DDBJ databases">
        <title>Forest soil microbial communities from Buena Vista Peninsula, Colon Province, Panama.</title>
        <authorList>
            <person name="Bouskill N."/>
        </authorList>
    </citation>
    <scope>NUCLEOTIDE SEQUENCE [LARGE SCALE GENOMIC DNA]</scope>
    <source>
        <strain evidence="1 2">GGS1</strain>
    </source>
</reference>
<comment type="caution">
    <text evidence="1">The sequence shown here is derived from an EMBL/GenBank/DDBJ whole genome shotgun (WGS) entry which is preliminary data.</text>
</comment>
<name>A0ABT6LCL0_9ACTN</name>
<sequence length="115" mass="12499">MGFKRLFGIGDPDEAIEMDTQILGGGAPGGELRGGVVLRGGGRDLEVSYVYLRVLVRSTGYDGEEQGDETDACSAEPSYFTLRKGEEQRLAFAQRLSWETRSASSAAGRWESCSR</sequence>
<organism evidence="1 2">
    <name type="scientific">Streptomyces pseudovenezuelae</name>
    <dbReference type="NCBI Taxonomy" id="67350"/>
    <lineage>
        <taxon>Bacteria</taxon>
        <taxon>Bacillati</taxon>
        <taxon>Actinomycetota</taxon>
        <taxon>Actinomycetes</taxon>
        <taxon>Kitasatosporales</taxon>
        <taxon>Streptomycetaceae</taxon>
        <taxon>Streptomyces</taxon>
        <taxon>Streptomyces aurantiacus group</taxon>
    </lineage>
</organism>
<dbReference type="InterPro" id="IPR009776">
    <property type="entry name" value="Spore_0_M"/>
</dbReference>
<proteinExistence type="predicted"/>